<feature type="transmembrane region" description="Helical" evidence="1">
    <location>
        <begin position="71"/>
        <end position="90"/>
    </location>
</feature>
<sequence>MSIPWVVRPLHFLRKRPKSFVFTLHRPFHALTFISALLWGSISITWCYPFRAPSSTSLVNFRGQTPIQVTKYAVIHSFPWFMAFFCFFLPNEQRKVLWLKNSQTWRLSISSLIFSERPQFEFFPRVCHTNSECL</sequence>
<reference evidence="2" key="1">
    <citation type="submission" date="2021-06" db="EMBL/GenBank/DDBJ databases">
        <authorList>
            <consortium name="DOE Joint Genome Institute"/>
            <person name="Mondo S.J."/>
            <person name="Amses K.R."/>
            <person name="Simmons D.R."/>
            <person name="Longcore J.E."/>
            <person name="Seto K."/>
            <person name="Alves G.H."/>
            <person name="Bonds A.E."/>
            <person name="Quandt C.A."/>
            <person name="Davis W.J."/>
            <person name="Chang Y."/>
            <person name="Letcher P.M."/>
            <person name="Powell M.J."/>
            <person name="Kuo A."/>
            <person name="Labutti K."/>
            <person name="Pangilinan J."/>
            <person name="Andreopoulos W."/>
            <person name="Tritt A."/>
            <person name="Riley R."/>
            <person name="Hundley H."/>
            <person name="Johnson J."/>
            <person name="Lipzen A."/>
            <person name="Barry K."/>
            <person name="Berbee M.L."/>
            <person name="Buchler N.E."/>
            <person name="Grigoriev I.V."/>
            <person name="Spatafora J.W."/>
            <person name="Stajich J.E."/>
            <person name="James T.Y."/>
        </authorList>
    </citation>
    <scope>NUCLEOTIDE SEQUENCE</scope>
    <source>
        <strain evidence="2">AG</strain>
    </source>
</reference>
<dbReference type="Proteomes" id="UP001206595">
    <property type="component" value="Unassembled WGS sequence"/>
</dbReference>
<keyword evidence="1" id="KW-1133">Transmembrane helix</keyword>
<gene>
    <name evidence="2" type="ORF">K450DRAFT_220351</name>
</gene>
<comment type="caution">
    <text evidence="2">The sequence shown here is derived from an EMBL/GenBank/DDBJ whole genome shotgun (WGS) entry which is preliminary data.</text>
</comment>
<name>A0AAD5EJ71_UMBRA</name>
<evidence type="ECO:0000313" key="3">
    <source>
        <dbReference type="Proteomes" id="UP001206595"/>
    </source>
</evidence>
<accession>A0AAD5EJ71</accession>
<evidence type="ECO:0000313" key="2">
    <source>
        <dbReference type="EMBL" id="KAI8583871.1"/>
    </source>
</evidence>
<reference evidence="2" key="2">
    <citation type="journal article" date="2022" name="Proc. Natl. Acad. Sci. U.S.A.">
        <title>Diploid-dominant life cycles characterize the early evolution of Fungi.</title>
        <authorList>
            <person name="Amses K.R."/>
            <person name="Simmons D.R."/>
            <person name="Longcore J.E."/>
            <person name="Mondo S.J."/>
            <person name="Seto K."/>
            <person name="Jeronimo G.H."/>
            <person name="Bonds A.E."/>
            <person name="Quandt C.A."/>
            <person name="Davis W.J."/>
            <person name="Chang Y."/>
            <person name="Federici B.A."/>
            <person name="Kuo A."/>
            <person name="LaButti K."/>
            <person name="Pangilinan J."/>
            <person name="Andreopoulos W."/>
            <person name="Tritt A."/>
            <person name="Riley R."/>
            <person name="Hundley H."/>
            <person name="Johnson J."/>
            <person name="Lipzen A."/>
            <person name="Barry K."/>
            <person name="Lang B.F."/>
            <person name="Cuomo C.A."/>
            <person name="Buchler N.E."/>
            <person name="Grigoriev I.V."/>
            <person name="Spatafora J.W."/>
            <person name="Stajich J.E."/>
            <person name="James T.Y."/>
        </authorList>
    </citation>
    <scope>NUCLEOTIDE SEQUENCE</scope>
    <source>
        <strain evidence="2">AG</strain>
    </source>
</reference>
<proteinExistence type="predicted"/>
<evidence type="ECO:0000256" key="1">
    <source>
        <dbReference type="SAM" id="Phobius"/>
    </source>
</evidence>
<keyword evidence="3" id="KW-1185">Reference proteome</keyword>
<dbReference type="RefSeq" id="XP_051448875.1">
    <property type="nucleotide sequence ID" value="XM_051585539.1"/>
</dbReference>
<organism evidence="2 3">
    <name type="scientific">Umbelopsis ramanniana AG</name>
    <dbReference type="NCBI Taxonomy" id="1314678"/>
    <lineage>
        <taxon>Eukaryota</taxon>
        <taxon>Fungi</taxon>
        <taxon>Fungi incertae sedis</taxon>
        <taxon>Mucoromycota</taxon>
        <taxon>Mucoromycotina</taxon>
        <taxon>Umbelopsidomycetes</taxon>
        <taxon>Umbelopsidales</taxon>
        <taxon>Umbelopsidaceae</taxon>
        <taxon>Umbelopsis</taxon>
    </lineage>
</organism>
<dbReference type="EMBL" id="MU620894">
    <property type="protein sequence ID" value="KAI8583871.1"/>
    <property type="molecule type" value="Genomic_DNA"/>
</dbReference>
<dbReference type="AlphaFoldDB" id="A0AAD5EJ71"/>
<keyword evidence="1" id="KW-0472">Membrane</keyword>
<protein>
    <submittedName>
        <fullName evidence="2">Uncharacterized protein</fullName>
    </submittedName>
</protein>
<keyword evidence="1" id="KW-0812">Transmembrane</keyword>
<dbReference type="GeneID" id="75910887"/>